<sequence>MEAMGKSYDGRAYVITGMWNTNEPIFLALNEETPKDKRVYRTVAMDMVVMDMMEPVYFHLETAVHVYPANK</sequence>
<dbReference type="EMBL" id="RWIC01000010">
    <property type="protein sequence ID" value="TKC53237.1"/>
    <property type="molecule type" value="Genomic_DNA"/>
</dbReference>
<dbReference type="Pfam" id="PF12473">
    <property type="entry name" value="DUF3694"/>
    <property type="match status" value="1"/>
</dbReference>
<comment type="caution">
    <text evidence="2">The sequence shown here is derived from an EMBL/GenBank/DDBJ whole genome shotgun (WGS) entry which is preliminary data.</text>
</comment>
<gene>
    <name evidence="2" type="ORF">EI555_010180</name>
</gene>
<dbReference type="InterPro" id="IPR022164">
    <property type="entry name" value="Kinesin-like"/>
</dbReference>
<name>A0A4U1FTL3_MONMO</name>
<reference evidence="3" key="1">
    <citation type="journal article" date="2019" name="IScience">
        <title>Narwhal Genome Reveals Long-Term Low Genetic Diversity despite Current Large Abundance Size.</title>
        <authorList>
            <person name="Westbury M.V."/>
            <person name="Petersen B."/>
            <person name="Garde E."/>
            <person name="Heide-Jorgensen M.P."/>
            <person name="Lorenzen E.D."/>
        </authorList>
    </citation>
    <scope>NUCLEOTIDE SEQUENCE [LARGE SCALE GENOMIC DNA]</scope>
</reference>
<feature type="domain" description="Kinesin-like" evidence="1">
    <location>
        <begin position="7"/>
        <end position="70"/>
    </location>
</feature>
<evidence type="ECO:0000313" key="2">
    <source>
        <dbReference type="EMBL" id="TKC53237.1"/>
    </source>
</evidence>
<dbReference type="AlphaFoldDB" id="A0A4U1FTL3"/>
<evidence type="ECO:0000259" key="1">
    <source>
        <dbReference type="Pfam" id="PF12473"/>
    </source>
</evidence>
<evidence type="ECO:0000313" key="3">
    <source>
        <dbReference type="Proteomes" id="UP000308365"/>
    </source>
</evidence>
<dbReference type="Proteomes" id="UP000308365">
    <property type="component" value="Unassembled WGS sequence"/>
</dbReference>
<organism evidence="2 3">
    <name type="scientific">Monodon monoceros</name>
    <name type="common">Narwhal</name>
    <name type="synonym">Ceratodon monodon</name>
    <dbReference type="NCBI Taxonomy" id="40151"/>
    <lineage>
        <taxon>Eukaryota</taxon>
        <taxon>Metazoa</taxon>
        <taxon>Chordata</taxon>
        <taxon>Craniata</taxon>
        <taxon>Vertebrata</taxon>
        <taxon>Euteleostomi</taxon>
        <taxon>Mammalia</taxon>
        <taxon>Eutheria</taxon>
        <taxon>Laurasiatheria</taxon>
        <taxon>Artiodactyla</taxon>
        <taxon>Whippomorpha</taxon>
        <taxon>Cetacea</taxon>
        <taxon>Odontoceti</taxon>
        <taxon>Monodontidae</taxon>
        <taxon>Monodon</taxon>
    </lineage>
</organism>
<proteinExistence type="predicted"/>
<accession>A0A4U1FTL3</accession>
<protein>
    <recommendedName>
        <fullName evidence="1">Kinesin-like domain-containing protein</fullName>
    </recommendedName>
</protein>